<feature type="domain" description="Helix-turn-helix" evidence="1">
    <location>
        <begin position="22"/>
        <end position="70"/>
    </location>
</feature>
<gene>
    <name evidence="2" type="ORF">ABIE37_003939</name>
</gene>
<evidence type="ECO:0000313" key="2">
    <source>
        <dbReference type="EMBL" id="MET4542136.1"/>
    </source>
</evidence>
<dbReference type="Proteomes" id="UP001549307">
    <property type="component" value="Unassembled WGS sequence"/>
</dbReference>
<dbReference type="NCBIfam" id="TIGR01764">
    <property type="entry name" value="excise"/>
    <property type="match status" value="1"/>
</dbReference>
<reference evidence="2 3" key="1">
    <citation type="submission" date="2024-06" db="EMBL/GenBank/DDBJ databases">
        <title>Sorghum-associated microbial communities from plants grown in Nebraska, USA.</title>
        <authorList>
            <person name="Schachtman D."/>
        </authorList>
    </citation>
    <scope>NUCLEOTIDE SEQUENCE [LARGE SCALE GENOMIC DNA]</scope>
    <source>
        <strain evidence="2 3">3552</strain>
    </source>
</reference>
<dbReference type="Pfam" id="PF12728">
    <property type="entry name" value="HTH_17"/>
    <property type="match status" value="1"/>
</dbReference>
<sequence length="86" mass="9426">MVFGRLRAGCMPEVAKMHRFPTTEQVAEELNVSVNRGRALLKAGDLRGIQVGGRKVWRIAAADVESYIAEAYKVTAQRIAAGELPE</sequence>
<protein>
    <submittedName>
        <fullName evidence="2">Excisionase family DNA binding protein</fullName>
    </submittedName>
</protein>
<name>A0ABV2PBI8_9MICC</name>
<dbReference type="InterPro" id="IPR041657">
    <property type="entry name" value="HTH_17"/>
</dbReference>
<keyword evidence="3" id="KW-1185">Reference proteome</keyword>
<dbReference type="EMBL" id="JBEPSN010000011">
    <property type="protein sequence ID" value="MET4542136.1"/>
    <property type="molecule type" value="Genomic_DNA"/>
</dbReference>
<comment type="caution">
    <text evidence="2">The sequence shown here is derived from an EMBL/GenBank/DDBJ whole genome shotgun (WGS) entry which is preliminary data.</text>
</comment>
<accession>A0ABV2PBI8</accession>
<dbReference type="InterPro" id="IPR010093">
    <property type="entry name" value="SinI_DNA-bd"/>
</dbReference>
<proteinExistence type="predicted"/>
<organism evidence="2 3">
    <name type="scientific">Arthrobacter bambusae</name>
    <dbReference type="NCBI Taxonomy" id="1338426"/>
    <lineage>
        <taxon>Bacteria</taxon>
        <taxon>Bacillati</taxon>
        <taxon>Actinomycetota</taxon>
        <taxon>Actinomycetes</taxon>
        <taxon>Micrococcales</taxon>
        <taxon>Micrococcaceae</taxon>
        <taxon>Arthrobacter</taxon>
    </lineage>
</organism>
<evidence type="ECO:0000259" key="1">
    <source>
        <dbReference type="Pfam" id="PF12728"/>
    </source>
</evidence>
<evidence type="ECO:0000313" key="3">
    <source>
        <dbReference type="Proteomes" id="UP001549307"/>
    </source>
</evidence>